<sequence length="68" mass="7042">MDSSLARRADPFALVAGVLSLLVAVCGVLGIAPWEVVDLRWVLAGTAVVAGIAFLMASVRNSRATSDD</sequence>
<protein>
    <submittedName>
        <fullName evidence="2">Uncharacterized protein</fullName>
    </submittedName>
</protein>
<proteinExistence type="predicted"/>
<evidence type="ECO:0000256" key="1">
    <source>
        <dbReference type="SAM" id="Phobius"/>
    </source>
</evidence>
<dbReference type="EMBL" id="JBBPIX010000001">
    <property type="protein sequence ID" value="MEK6462268.1"/>
    <property type="molecule type" value="Genomic_DNA"/>
</dbReference>
<keyword evidence="1" id="KW-1133">Transmembrane helix</keyword>
<feature type="transmembrane region" description="Helical" evidence="1">
    <location>
        <begin position="40"/>
        <end position="59"/>
    </location>
</feature>
<dbReference type="Proteomes" id="UP001367513">
    <property type="component" value="Unassembled WGS sequence"/>
</dbReference>
<accession>A0ABU9A7Z5</accession>
<evidence type="ECO:0000313" key="2">
    <source>
        <dbReference type="EMBL" id="MEK6462268.1"/>
    </source>
</evidence>
<dbReference type="RefSeq" id="WP_073576424.1">
    <property type="nucleotide sequence ID" value="NZ_BAAAOD010000090.1"/>
</dbReference>
<evidence type="ECO:0000313" key="3">
    <source>
        <dbReference type="Proteomes" id="UP001367513"/>
    </source>
</evidence>
<organism evidence="2 3">
    <name type="scientific">Pseudonocardia alni subsp. carboxydivorans</name>
    <dbReference type="NCBI Taxonomy" id="415010"/>
    <lineage>
        <taxon>Bacteria</taxon>
        <taxon>Bacillati</taxon>
        <taxon>Actinomycetota</taxon>
        <taxon>Actinomycetes</taxon>
        <taxon>Pseudonocardiales</taxon>
        <taxon>Pseudonocardiaceae</taxon>
        <taxon>Pseudonocardia</taxon>
    </lineage>
</organism>
<gene>
    <name evidence="2" type="ORF">WG925_00805</name>
</gene>
<keyword evidence="3" id="KW-1185">Reference proteome</keyword>
<keyword evidence="1" id="KW-0812">Transmembrane</keyword>
<comment type="caution">
    <text evidence="2">The sequence shown here is derived from an EMBL/GenBank/DDBJ whole genome shotgun (WGS) entry which is preliminary data.</text>
</comment>
<feature type="transmembrane region" description="Helical" evidence="1">
    <location>
        <begin position="12"/>
        <end position="34"/>
    </location>
</feature>
<name>A0ABU9A7Z5_PSEA5</name>
<keyword evidence="1" id="KW-0472">Membrane</keyword>
<reference evidence="2 3" key="1">
    <citation type="submission" date="2024-03" db="EMBL/GenBank/DDBJ databases">
        <title>Draft genome sequence of Pseudonocardia carboxydivorans JCM 14827.</title>
        <authorList>
            <person name="Duangmal K."/>
        </authorList>
    </citation>
    <scope>NUCLEOTIDE SEQUENCE [LARGE SCALE GENOMIC DNA]</scope>
    <source>
        <strain evidence="2 3">JCM 14827</strain>
    </source>
</reference>